<dbReference type="EMBL" id="DXCP01000037">
    <property type="protein sequence ID" value="HIY79826.1"/>
    <property type="molecule type" value="Genomic_DNA"/>
</dbReference>
<reference evidence="2" key="1">
    <citation type="journal article" date="2021" name="PeerJ">
        <title>Extensive microbial diversity within the chicken gut microbiome revealed by metagenomics and culture.</title>
        <authorList>
            <person name="Gilroy R."/>
            <person name="Ravi A."/>
            <person name="Getino M."/>
            <person name="Pursley I."/>
            <person name="Horton D.L."/>
            <person name="Alikhan N.F."/>
            <person name="Baker D."/>
            <person name="Gharbi K."/>
            <person name="Hall N."/>
            <person name="Watson M."/>
            <person name="Adriaenssens E.M."/>
            <person name="Foster-Nyarko E."/>
            <person name="Jarju S."/>
            <person name="Secka A."/>
            <person name="Antonio M."/>
            <person name="Oren A."/>
            <person name="Chaudhuri R.R."/>
            <person name="La Ragione R."/>
            <person name="Hildebrand F."/>
            <person name="Pallen M.J."/>
        </authorList>
    </citation>
    <scope>NUCLEOTIDE SEQUENCE</scope>
    <source>
        <strain evidence="2">ChiHjej10B9-743</strain>
    </source>
</reference>
<sequence length="234" mass="26066">MPSLSADKVDSYRPAKKVSVGGRPITFRMACSSGRVKRGDKLVASVGGEQVFAEVADSYAIRLSSGDEVESPSRVAARVNELATGKYQAINGWTYWRVGETGPLLVDVRVQYLMDAECVEGIDPKIFRTAFWDGFFNYCSDRPDFVEACGDQSNRYENSGRYVSFGLGLRGANALAYYISTFARRSFLDWIARGYGADALARALCAYRKRDEWLKLHGYSYGTYTKIADEHSQS</sequence>
<gene>
    <name evidence="2" type="ORF">IAA42_05260</name>
</gene>
<comment type="caution">
    <text evidence="2">The sequence shown here is derived from an EMBL/GenBank/DDBJ whole genome shotgun (WGS) entry which is preliminary data.</text>
</comment>
<dbReference type="Proteomes" id="UP000824133">
    <property type="component" value="Unassembled WGS sequence"/>
</dbReference>
<evidence type="ECO:0000313" key="2">
    <source>
        <dbReference type="EMBL" id="HIY79826.1"/>
    </source>
</evidence>
<dbReference type="AlphaFoldDB" id="A0A9D1ZAQ2"/>
<reference evidence="2" key="2">
    <citation type="submission" date="2021-04" db="EMBL/GenBank/DDBJ databases">
        <authorList>
            <person name="Gilroy R."/>
        </authorList>
    </citation>
    <scope>NUCLEOTIDE SEQUENCE</scope>
    <source>
        <strain evidence="2">ChiHjej10B9-743</strain>
    </source>
</reference>
<dbReference type="Pfam" id="PF18755">
    <property type="entry name" value="RAMA"/>
    <property type="match status" value="1"/>
</dbReference>
<feature type="domain" description="RAMA" evidence="1">
    <location>
        <begin position="20"/>
        <end position="114"/>
    </location>
</feature>
<evidence type="ECO:0000313" key="3">
    <source>
        <dbReference type="Proteomes" id="UP000824133"/>
    </source>
</evidence>
<name>A0A9D1ZAQ2_9ACTN</name>
<protein>
    <recommendedName>
        <fullName evidence="1">RAMA domain-containing protein</fullName>
    </recommendedName>
</protein>
<proteinExistence type="predicted"/>
<dbReference type="InterPro" id="IPR040843">
    <property type="entry name" value="RAMA"/>
</dbReference>
<organism evidence="2 3">
    <name type="scientific">Candidatus Olsenella excrementavium</name>
    <dbReference type="NCBI Taxonomy" id="2838709"/>
    <lineage>
        <taxon>Bacteria</taxon>
        <taxon>Bacillati</taxon>
        <taxon>Actinomycetota</taxon>
        <taxon>Coriobacteriia</taxon>
        <taxon>Coriobacteriales</taxon>
        <taxon>Atopobiaceae</taxon>
        <taxon>Olsenella</taxon>
    </lineage>
</organism>
<accession>A0A9D1ZAQ2</accession>
<evidence type="ECO:0000259" key="1">
    <source>
        <dbReference type="Pfam" id="PF18755"/>
    </source>
</evidence>